<organism evidence="2 3">
    <name type="scientific">Ganoderma sinense ZZ0214-1</name>
    <dbReference type="NCBI Taxonomy" id="1077348"/>
    <lineage>
        <taxon>Eukaryota</taxon>
        <taxon>Fungi</taxon>
        <taxon>Dikarya</taxon>
        <taxon>Basidiomycota</taxon>
        <taxon>Agaricomycotina</taxon>
        <taxon>Agaricomycetes</taxon>
        <taxon>Polyporales</taxon>
        <taxon>Polyporaceae</taxon>
        <taxon>Ganoderma</taxon>
    </lineage>
</organism>
<feature type="compositionally biased region" description="Basic residues" evidence="1">
    <location>
        <begin position="22"/>
        <end position="33"/>
    </location>
</feature>
<comment type="caution">
    <text evidence="2">The sequence shown here is derived from an EMBL/GenBank/DDBJ whole genome shotgun (WGS) entry which is preliminary data.</text>
</comment>
<dbReference type="Proteomes" id="UP000230002">
    <property type="component" value="Unassembled WGS sequence"/>
</dbReference>
<evidence type="ECO:0000313" key="2">
    <source>
        <dbReference type="EMBL" id="PIL27789.1"/>
    </source>
</evidence>
<sequence length="135" mass="15217">MGDSSDSSSSEDQDEAPSPSSHTRKRRPRKPQRHGSNDETLHDGSSAEIHVDDVPYSRKAGRRRRRSKRSTDIEMGVVENREGVTKKRGLTLSKVGGWRGWEQSMPADAVLTKEGVDEFLQSVDRAVMHHPRRRA</sequence>
<feature type="compositionally biased region" description="Basic residues" evidence="1">
    <location>
        <begin position="59"/>
        <end position="68"/>
    </location>
</feature>
<reference evidence="2 3" key="1">
    <citation type="journal article" date="2015" name="Sci. Rep.">
        <title>Chromosome-level genome map provides insights into diverse defense mechanisms in the medicinal fungus Ganoderma sinense.</title>
        <authorList>
            <person name="Zhu Y."/>
            <person name="Xu J."/>
            <person name="Sun C."/>
            <person name="Zhou S."/>
            <person name="Xu H."/>
            <person name="Nelson D.R."/>
            <person name="Qian J."/>
            <person name="Song J."/>
            <person name="Luo H."/>
            <person name="Xiang L."/>
            <person name="Li Y."/>
            <person name="Xu Z."/>
            <person name="Ji A."/>
            <person name="Wang L."/>
            <person name="Lu S."/>
            <person name="Hayward A."/>
            <person name="Sun W."/>
            <person name="Li X."/>
            <person name="Schwartz D.C."/>
            <person name="Wang Y."/>
            <person name="Chen S."/>
        </authorList>
    </citation>
    <scope>NUCLEOTIDE SEQUENCE [LARGE SCALE GENOMIC DNA]</scope>
    <source>
        <strain evidence="2 3">ZZ0214-1</strain>
    </source>
</reference>
<evidence type="ECO:0000256" key="1">
    <source>
        <dbReference type="SAM" id="MobiDB-lite"/>
    </source>
</evidence>
<protein>
    <submittedName>
        <fullName evidence="2">Uncharacterized protein</fullName>
    </submittedName>
</protein>
<dbReference type="EMBL" id="AYKW01000034">
    <property type="protein sequence ID" value="PIL27789.1"/>
    <property type="molecule type" value="Genomic_DNA"/>
</dbReference>
<name>A0A2G8S1Y7_9APHY</name>
<gene>
    <name evidence="2" type="ORF">GSI_10942</name>
</gene>
<evidence type="ECO:0000313" key="3">
    <source>
        <dbReference type="Proteomes" id="UP000230002"/>
    </source>
</evidence>
<dbReference type="OrthoDB" id="5353557at2759"/>
<dbReference type="STRING" id="1077348.A0A2G8S1Y7"/>
<accession>A0A2G8S1Y7</accession>
<feature type="region of interest" description="Disordered" evidence="1">
    <location>
        <begin position="1"/>
        <end position="74"/>
    </location>
</feature>
<proteinExistence type="predicted"/>
<keyword evidence="3" id="KW-1185">Reference proteome</keyword>
<dbReference type="AlphaFoldDB" id="A0A2G8S1Y7"/>